<proteinExistence type="inferred from homology"/>
<gene>
    <name evidence="6" type="ORF">KFL_003780110</name>
</gene>
<accession>A0A1Y1IA11</accession>
<dbReference type="GO" id="GO:0005829">
    <property type="term" value="C:cytosol"/>
    <property type="evidence" value="ECO:0000318"/>
    <property type="project" value="GO_Central"/>
</dbReference>
<dbReference type="SUPFAM" id="SSF143870">
    <property type="entry name" value="PF0523-like"/>
    <property type="match status" value="1"/>
</dbReference>
<comment type="similarity">
    <text evidence="2 5">Belongs to the CGI121/TPRKB family.</text>
</comment>
<dbReference type="PANTHER" id="PTHR15840:SF10">
    <property type="entry name" value="EKC_KEOPS COMPLEX SUBUNIT TPRKB"/>
    <property type="match status" value="1"/>
</dbReference>
<dbReference type="Gene3D" id="3.30.2380.10">
    <property type="entry name" value="CGI121/TPRKB"/>
    <property type="match status" value="1"/>
</dbReference>
<keyword evidence="4 5" id="KW-0539">Nucleus</keyword>
<dbReference type="STRING" id="105231.A0A1Y1IA11"/>
<dbReference type="AlphaFoldDB" id="A0A1Y1IA11"/>
<evidence type="ECO:0000256" key="3">
    <source>
        <dbReference type="ARBA" id="ARBA00022694"/>
    </source>
</evidence>
<evidence type="ECO:0000256" key="2">
    <source>
        <dbReference type="ARBA" id="ARBA00005546"/>
    </source>
</evidence>
<dbReference type="Proteomes" id="UP000054558">
    <property type="component" value="Unassembled WGS sequence"/>
</dbReference>
<keyword evidence="3" id="KW-0819">tRNA processing</keyword>
<name>A0A1Y1IA11_KLENI</name>
<organism evidence="6 7">
    <name type="scientific">Klebsormidium nitens</name>
    <name type="common">Green alga</name>
    <name type="synonym">Ulothrix nitens</name>
    <dbReference type="NCBI Taxonomy" id="105231"/>
    <lineage>
        <taxon>Eukaryota</taxon>
        <taxon>Viridiplantae</taxon>
        <taxon>Streptophyta</taxon>
        <taxon>Klebsormidiophyceae</taxon>
        <taxon>Klebsormidiales</taxon>
        <taxon>Klebsormidiaceae</taxon>
        <taxon>Klebsormidium</taxon>
    </lineage>
</organism>
<comment type="subcellular location">
    <subcellularLocation>
        <location evidence="1">Nucleus</location>
    </subcellularLocation>
</comment>
<evidence type="ECO:0000256" key="4">
    <source>
        <dbReference type="ARBA" id="ARBA00023242"/>
    </source>
</evidence>
<dbReference type="InterPro" id="IPR013926">
    <property type="entry name" value="CGI121/TPRKB"/>
</dbReference>
<reference evidence="6 7" key="1">
    <citation type="journal article" date="2014" name="Nat. Commun.">
        <title>Klebsormidium flaccidum genome reveals primary factors for plant terrestrial adaptation.</title>
        <authorList>
            <person name="Hori K."/>
            <person name="Maruyama F."/>
            <person name="Fujisawa T."/>
            <person name="Togashi T."/>
            <person name="Yamamoto N."/>
            <person name="Seo M."/>
            <person name="Sato S."/>
            <person name="Yamada T."/>
            <person name="Mori H."/>
            <person name="Tajima N."/>
            <person name="Moriyama T."/>
            <person name="Ikeuchi M."/>
            <person name="Watanabe M."/>
            <person name="Wada H."/>
            <person name="Kobayashi K."/>
            <person name="Saito M."/>
            <person name="Masuda T."/>
            <person name="Sasaki-Sekimoto Y."/>
            <person name="Mashiguchi K."/>
            <person name="Awai K."/>
            <person name="Shimojima M."/>
            <person name="Masuda S."/>
            <person name="Iwai M."/>
            <person name="Nobusawa T."/>
            <person name="Narise T."/>
            <person name="Kondo S."/>
            <person name="Saito H."/>
            <person name="Sato R."/>
            <person name="Murakawa M."/>
            <person name="Ihara Y."/>
            <person name="Oshima-Yamada Y."/>
            <person name="Ohtaka K."/>
            <person name="Satoh M."/>
            <person name="Sonobe K."/>
            <person name="Ishii M."/>
            <person name="Ohtani R."/>
            <person name="Kanamori-Sato M."/>
            <person name="Honoki R."/>
            <person name="Miyazaki D."/>
            <person name="Mochizuki H."/>
            <person name="Umetsu J."/>
            <person name="Higashi K."/>
            <person name="Shibata D."/>
            <person name="Kamiya Y."/>
            <person name="Sato N."/>
            <person name="Nakamura Y."/>
            <person name="Tabata S."/>
            <person name="Ida S."/>
            <person name="Kurokawa K."/>
            <person name="Ohta H."/>
        </authorList>
    </citation>
    <scope>NUCLEOTIDE SEQUENCE [LARGE SCALE GENOMIC DNA]</scope>
    <source>
        <strain evidence="6 7">NIES-2285</strain>
    </source>
</reference>
<evidence type="ECO:0000256" key="5">
    <source>
        <dbReference type="RuleBase" id="RU004398"/>
    </source>
</evidence>
<dbReference type="GO" id="GO:0005634">
    <property type="term" value="C:nucleus"/>
    <property type="evidence" value="ECO:0000318"/>
    <property type="project" value="GO_Central"/>
</dbReference>
<dbReference type="OrthoDB" id="329139at2759"/>
<dbReference type="PANTHER" id="PTHR15840">
    <property type="entry name" value="CGI-121 FAMILY MEMBER"/>
    <property type="match status" value="1"/>
</dbReference>
<dbReference type="InterPro" id="IPR036504">
    <property type="entry name" value="CGI121/TPRKB_sf"/>
</dbReference>
<dbReference type="GO" id="GO:0000408">
    <property type="term" value="C:EKC/KEOPS complex"/>
    <property type="evidence" value="ECO:0000318"/>
    <property type="project" value="GO_Central"/>
</dbReference>
<evidence type="ECO:0000313" key="7">
    <source>
        <dbReference type="Proteomes" id="UP000054558"/>
    </source>
</evidence>
<sequence length="172" mass="18925">MEYKFDDFPGRTLHILLFEQVANSKFLLELLQSAKLVPEVALMNAALIPDGFPLLAAAHSALLTQSRGQLRSKTLHSELVLNYAGSKHITESFRRIGVGNDTAYLLLARFDATPDEMHAARALVDGTEVALTELEARADRDLIQKTFKLTAQELQVSSLADAIVFRQAVSAC</sequence>
<keyword evidence="7" id="KW-1185">Reference proteome</keyword>
<dbReference type="OMA" id="IVCRMST"/>
<dbReference type="GO" id="GO:0002949">
    <property type="term" value="P:tRNA threonylcarbamoyladenosine modification"/>
    <property type="evidence" value="ECO:0000318"/>
    <property type="project" value="GO_Central"/>
</dbReference>
<protein>
    <submittedName>
        <fullName evidence="6">Uncharacterized protein</fullName>
    </submittedName>
</protein>
<dbReference type="EMBL" id="DF237327">
    <property type="protein sequence ID" value="GAQ87805.1"/>
    <property type="molecule type" value="Genomic_DNA"/>
</dbReference>
<evidence type="ECO:0000313" key="6">
    <source>
        <dbReference type="EMBL" id="GAQ87805.1"/>
    </source>
</evidence>
<evidence type="ECO:0000256" key="1">
    <source>
        <dbReference type="ARBA" id="ARBA00004123"/>
    </source>
</evidence>
<dbReference type="Pfam" id="PF08617">
    <property type="entry name" value="CGI-121"/>
    <property type="match status" value="1"/>
</dbReference>